<proteinExistence type="predicted"/>
<organism evidence="1 2">
    <name type="scientific">Gulosibacter bifidus</name>
    <dbReference type="NCBI Taxonomy" id="272239"/>
    <lineage>
        <taxon>Bacteria</taxon>
        <taxon>Bacillati</taxon>
        <taxon>Actinomycetota</taxon>
        <taxon>Actinomycetes</taxon>
        <taxon>Micrococcales</taxon>
        <taxon>Microbacteriaceae</taxon>
        <taxon>Gulosibacter</taxon>
    </lineage>
</organism>
<dbReference type="Proteomes" id="UP001597453">
    <property type="component" value="Unassembled WGS sequence"/>
</dbReference>
<reference evidence="2" key="1">
    <citation type="journal article" date="2019" name="Int. J. Syst. Evol. Microbiol.">
        <title>The Global Catalogue of Microorganisms (GCM) 10K type strain sequencing project: providing services to taxonomists for standard genome sequencing and annotation.</title>
        <authorList>
            <consortium name="The Broad Institute Genomics Platform"/>
            <consortium name="The Broad Institute Genome Sequencing Center for Infectious Disease"/>
            <person name="Wu L."/>
            <person name="Ma J."/>
        </authorList>
    </citation>
    <scope>NUCLEOTIDE SEQUENCE [LARGE SCALE GENOMIC DNA]</scope>
    <source>
        <strain evidence="2">TISTR 1511</strain>
    </source>
</reference>
<dbReference type="RefSeq" id="WP_066055899.1">
    <property type="nucleotide sequence ID" value="NZ_JBHUNF010000003.1"/>
</dbReference>
<dbReference type="EMBL" id="JBHUNF010000003">
    <property type="protein sequence ID" value="MFD2674712.1"/>
    <property type="molecule type" value="Genomic_DNA"/>
</dbReference>
<keyword evidence="2" id="KW-1185">Reference proteome</keyword>
<sequence>MVDSAFSVNVATIMHKPGTMRELELDVVVPERIGEGMLYFDRGAELEIDLRLETLVDGILATADVHGTLTGQCSRCLDDIAQEWDGHIAELYGYELDESIEYAITDDRIDLEGPIRDAVVLELPFQPLCAEDCYGLDPETGEKRTAPAAEPTPELDPRWAALEGLLSNNDGDALTDAAPETK</sequence>
<gene>
    <name evidence="1" type="ORF">ACFSUQ_05275</name>
</gene>
<name>A0ABW5RL30_9MICO</name>
<dbReference type="InterPro" id="IPR003772">
    <property type="entry name" value="YceD"/>
</dbReference>
<accession>A0ABW5RL30</accession>
<dbReference type="Pfam" id="PF02620">
    <property type="entry name" value="YceD"/>
    <property type="match status" value="1"/>
</dbReference>
<protein>
    <submittedName>
        <fullName evidence="1">YceD family protein</fullName>
    </submittedName>
</protein>
<comment type="caution">
    <text evidence="1">The sequence shown here is derived from an EMBL/GenBank/DDBJ whole genome shotgun (WGS) entry which is preliminary data.</text>
</comment>
<evidence type="ECO:0000313" key="1">
    <source>
        <dbReference type="EMBL" id="MFD2674712.1"/>
    </source>
</evidence>
<evidence type="ECO:0000313" key="2">
    <source>
        <dbReference type="Proteomes" id="UP001597453"/>
    </source>
</evidence>